<gene>
    <name evidence="1" type="ORF">EUGRSUZ_G01090</name>
</gene>
<dbReference type="AlphaFoldDB" id="A0A059BBI6"/>
<dbReference type="Gramene" id="KCW63453">
    <property type="protein sequence ID" value="KCW63453"/>
    <property type="gene ID" value="EUGRSUZ_G01090"/>
</dbReference>
<sequence length="70" mass="8177">MFVGEEDNPGHEVAKAVKIRDILDIEAIKICKEDFWPWPFIISYLIFLCLRRNCNLVGQFKCSRILFDGT</sequence>
<name>A0A059BBI6_EUCGR</name>
<reference evidence="1" key="1">
    <citation type="submission" date="2013-07" db="EMBL/GenBank/DDBJ databases">
        <title>The genome of Eucalyptus grandis.</title>
        <authorList>
            <person name="Schmutz J."/>
            <person name="Hayes R."/>
            <person name="Myburg A."/>
            <person name="Tuskan G."/>
            <person name="Grattapaglia D."/>
            <person name="Rokhsar D.S."/>
        </authorList>
    </citation>
    <scope>NUCLEOTIDE SEQUENCE</scope>
    <source>
        <tissue evidence="1">Leaf extractions</tissue>
    </source>
</reference>
<protein>
    <submittedName>
        <fullName evidence="1">Uncharacterized protein</fullName>
    </submittedName>
</protein>
<dbReference type="EMBL" id="KK198759">
    <property type="protein sequence ID" value="KCW63453.1"/>
    <property type="molecule type" value="Genomic_DNA"/>
</dbReference>
<evidence type="ECO:0000313" key="1">
    <source>
        <dbReference type="EMBL" id="KCW63453.1"/>
    </source>
</evidence>
<accession>A0A059BBI6</accession>
<dbReference type="InParanoid" id="A0A059BBI6"/>
<organism evidence="1">
    <name type="scientific">Eucalyptus grandis</name>
    <name type="common">Flooded gum</name>
    <dbReference type="NCBI Taxonomy" id="71139"/>
    <lineage>
        <taxon>Eukaryota</taxon>
        <taxon>Viridiplantae</taxon>
        <taxon>Streptophyta</taxon>
        <taxon>Embryophyta</taxon>
        <taxon>Tracheophyta</taxon>
        <taxon>Spermatophyta</taxon>
        <taxon>Magnoliopsida</taxon>
        <taxon>eudicotyledons</taxon>
        <taxon>Gunneridae</taxon>
        <taxon>Pentapetalae</taxon>
        <taxon>rosids</taxon>
        <taxon>malvids</taxon>
        <taxon>Myrtales</taxon>
        <taxon>Myrtaceae</taxon>
        <taxon>Myrtoideae</taxon>
        <taxon>Eucalypteae</taxon>
        <taxon>Eucalyptus</taxon>
    </lineage>
</organism>
<proteinExistence type="predicted"/>